<gene>
    <name evidence="2" type="ORF">NPIL_211591</name>
</gene>
<accession>A0A8X6MHM1</accession>
<dbReference type="Proteomes" id="UP000887013">
    <property type="component" value="Unassembled WGS sequence"/>
</dbReference>
<evidence type="ECO:0000313" key="3">
    <source>
        <dbReference type="Proteomes" id="UP000887013"/>
    </source>
</evidence>
<feature type="compositionally biased region" description="Basic residues" evidence="1">
    <location>
        <begin position="59"/>
        <end position="72"/>
    </location>
</feature>
<name>A0A8X6MHM1_NEPPI</name>
<dbReference type="OrthoDB" id="8064578at2759"/>
<dbReference type="EMBL" id="BMAW01047059">
    <property type="protein sequence ID" value="GFS58909.1"/>
    <property type="molecule type" value="Genomic_DNA"/>
</dbReference>
<evidence type="ECO:0000256" key="1">
    <source>
        <dbReference type="SAM" id="MobiDB-lite"/>
    </source>
</evidence>
<proteinExistence type="predicted"/>
<feature type="compositionally biased region" description="Basic and acidic residues" evidence="1">
    <location>
        <begin position="7"/>
        <end position="41"/>
    </location>
</feature>
<comment type="caution">
    <text evidence="2">The sequence shown here is derived from an EMBL/GenBank/DDBJ whole genome shotgun (WGS) entry which is preliminary data.</text>
</comment>
<reference evidence="2" key="1">
    <citation type="submission" date="2020-08" db="EMBL/GenBank/DDBJ databases">
        <title>Multicomponent nature underlies the extraordinary mechanical properties of spider dragline silk.</title>
        <authorList>
            <person name="Kono N."/>
            <person name="Nakamura H."/>
            <person name="Mori M."/>
            <person name="Yoshida Y."/>
            <person name="Ohtoshi R."/>
            <person name="Malay A.D."/>
            <person name="Moran D.A.P."/>
            <person name="Tomita M."/>
            <person name="Numata K."/>
            <person name="Arakawa K."/>
        </authorList>
    </citation>
    <scope>NUCLEOTIDE SEQUENCE</scope>
</reference>
<feature type="region of interest" description="Disordered" evidence="1">
    <location>
        <begin position="1"/>
        <end position="72"/>
    </location>
</feature>
<organism evidence="2 3">
    <name type="scientific">Nephila pilipes</name>
    <name type="common">Giant wood spider</name>
    <name type="synonym">Nephila maculata</name>
    <dbReference type="NCBI Taxonomy" id="299642"/>
    <lineage>
        <taxon>Eukaryota</taxon>
        <taxon>Metazoa</taxon>
        <taxon>Ecdysozoa</taxon>
        <taxon>Arthropoda</taxon>
        <taxon>Chelicerata</taxon>
        <taxon>Arachnida</taxon>
        <taxon>Araneae</taxon>
        <taxon>Araneomorphae</taxon>
        <taxon>Entelegynae</taxon>
        <taxon>Araneoidea</taxon>
        <taxon>Nephilidae</taxon>
        <taxon>Nephila</taxon>
    </lineage>
</organism>
<sequence>MEFIILPEEKQNSTLREDTSSDLSDKTKREAKSSDSQRETEVSDSCDVMPPDRSFCHHAPGRPRILRTGKRGHPRKKYGLVSIIIDSFETNPSVQDALAGPNKIAWKNPMKEKHDALIKENAWTLVSRLKHKKPVGCEYATRLPLEATMLIADNNTELVILEYVRDGYARQQI</sequence>
<evidence type="ECO:0000313" key="2">
    <source>
        <dbReference type="EMBL" id="GFS58909.1"/>
    </source>
</evidence>
<dbReference type="AlphaFoldDB" id="A0A8X6MHM1"/>
<keyword evidence="3" id="KW-1185">Reference proteome</keyword>
<protein>
    <submittedName>
        <fullName evidence="2">Uncharacterized protein</fullName>
    </submittedName>
</protein>